<dbReference type="InterPro" id="IPR032584">
    <property type="entry name" value="DUF4913"/>
</dbReference>
<dbReference type="Proteomes" id="UP000627573">
    <property type="component" value="Unassembled WGS sequence"/>
</dbReference>
<accession>A0A8I1D654</accession>
<feature type="compositionally biased region" description="Acidic residues" evidence="1">
    <location>
        <begin position="12"/>
        <end position="27"/>
    </location>
</feature>
<feature type="region of interest" description="Disordered" evidence="1">
    <location>
        <begin position="1"/>
        <end position="40"/>
    </location>
</feature>
<organism evidence="2 3">
    <name type="scientific">Rhodococcus erythropolis</name>
    <name type="common">Arthrobacter picolinophilus</name>
    <dbReference type="NCBI Taxonomy" id="1833"/>
    <lineage>
        <taxon>Bacteria</taxon>
        <taxon>Bacillati</taxon>
        <taxon>Actinomycetota</taxon>
        <taxon>Actinomycetes</taxon>
        <taxon>Mycobacteriales</taxon>
        <taxon>Nocardiaceae</taxon>
        <taxon>Rhodococcus</taxon>
        <taxon>Rhodococcus erythropolis group</taxon>
    </lineage>
</organism>
<protein>
    <submittedName>
        <fullName evidence="2">DUF4913 domain-containing protein</fullName>
    </submittedName>
</protein>
<reference evidence="2 3" key="1">
    <citation type="submission" date="2020-12" db="EMBL/GenBank/DDBJ databases">
        <title>Draft genome sequence of furan degrading bacterial strain FUR100.</title>
        <authorList>
            <person name="Woiski C."/>
        </authorList>
    </citation>
    <scope>NUCLEOTIDE SEQUENCE [LARGE SCALE GENOMIC DNA]</scope>
    <source>
        <strain evidence="2 3">FUR100</strain>
    </source>
</reference>
<dbReference type="EMBL" id="JAECSB010000010">
    <property type="protein sequence ID" value="MBH5141123.1"/>
    <property type="molecule type" value="Genomic_DNA"/>
</dbReference>
<feature type="compositionally biased region" description="Low complexity" evidence="1">
    <location>
        <begin position="28"/>
        <end position="40"/>
    </location>
</feature>
<name>A0A8I1D654_RHOER</name>
<evidence type="ECO:0000256" key="1">
    <source>
        <dbReference type="SAM" id="MobiDB-lite"/>
    </source>
</evidence>
<dbReference type="RefSeq" id="WP_197940389.1">
    <property type="nucleotide sequence ID" value="NZ_JAECSB010000010.1"/>
</dbReference>
<dbReference type="AlphaFoldDB" id="A0A8I1D654"/>
<feature type="region of interest" description="Disordered" evidence="1">
    <location>
        <begin position="206"/>
        <end position="233"/>
    </location>
</feature>
<dbReference type="Pfam" id="PF16259">
    <property type="entry name" value="DUF4913"/>
    <property type="match status" value="1"/>
</dbReference>
<keyword evidence="3" id="KW-1185">Reference proteome</keyword>
<proteinExistence type="predicted"/>
<evidence type="ECO:0000313" key="3">
    <source>
        <dbReference type="Proteomes" id="UP000627573"/>
    </source>
</evidence>
<sequence>MSTDFDFPGFADDFEPPPEGAYDEVPIDDPAPAVDPGIAAPAEPTGALSAQMEGFVARAMDKRISQEADAIAAAKFEEMLTPELHAQLQEAAQARLVAQLAAALEIPDDPEPEPEPQMVFGSAEEFLRDWLAPTYRRQVTDTPSRVWCPQWWKHEEAVNRVEALWRAWEYLRLDAKTGMSVWWRDHADHHMEKLFSGDGPFKACSAERGHKTSVQPLPTDKAPDALFPDQRET</sequence>
<gene>
    <name evidence="2" type="ORF">I3517_00635</name>
</gene>
<evidence type="ECO:0000313" key="2">
    <source>
        <dbReference type="EMBL" id="MBH5141123.1"/>
    </source>
</evidence>
<comment type="caution">
    <text evidence="2">The sequence shown here is derived from an EMBL/GenBank/DDBJ whole genome shotgun (WGS) entry which is preliminary data.</text>
</comment>